<protein>
    <submittedName>
        <fullName evidence="1">Uncharacterized protein LOC121898093</fullName>
    </submittedName>
</protein>
<proteinExistence type="predicted"/>
<evidence type="ECO:0000313" key="1">
    <source>
        <dbReference type="EMBL" id="CAK6967610.1"/>
    </source>
</evidence>
<gene>
    <name evidence="1" type="ORF">FSCOSCO3_A037481</name>
</gene>
<accession>A0AAV1P8B3</accession>
<organism evidence="1 2">
    <name type="scientific">Scomber scombrus</name>
    <name type="common">Atlantic mackerel</name>
    <name type="synonym">Scomber vernalis</name>
    <dbReference type="NCBI Taxonomy" id="13677"/>
    <lineage>
        <taxon>Eukaryota</taxon>
        <taxon>Metazoa</taxon>
        <taxon>Chordata</taxon>
        <taxon>Craniata</taxon>
        <taxon>Vertebrata</taxon>
        <taxon>Euteleostomi</taxon>
        <taxon>Actinopterygii</taxon>
        <taxon>Neopterygii</taxon>
        <taxon>Teleostei</taxon>
        <taxon>Neoteleostei</taxon>
        <taxon>Acanthomorphata</taxon>
        <taxon>Pelagiaria</taxon>
        <taxon>Scombriformes</taxon>
        <taxon>Scombridae</taxon>
        <taxon>Scomber</taxon>
    </lineage>
</organism>
<dbReference type="Proteomes" id="UP001314229">
    <property type="component" value="Unassembled WGS sequence"/>
</dbReference>
<reference evidence="1 2" key="1">
    <citation type="submission" date="2024-01" db="EMBL/GenBank/DDBJ databases">
        <authorList>
            <person name="Alioto T."/>
            <person name="Alioto T."/>
            <person name="Gomez Garrido J."/>
        </authorList>
    </citation>
    <scope>NUCLEOTIDE SEQUENCE [LARGE SCALE GENOMIC DNA]</scope>
</reference>
<keyword evidence="2" id="KW-1185">Reference proteome</keyword>
<dbReference type="AlphaFoldDB" id="A0AAV1P8B3"/>
<sequence length="593" mass="66511">MVEITFDTSCPLIQTFFERITEGQWYSLTSGSPDDSTRILLAQLLLQIKQAATNTLLAVLKNTSVVISEEQVQAKLSETLIESFTKVLDMENLAECVSFKCMTQLLAKEVTESAGINQRLTPQHRLDDMLCHASKILETFSSKMPCTPRSRRQRTSRTSSVCTTALTLEDLEDTEDIVQLLDTTEEAPQDPFMTEMVNIVQAIIEIELTEFIEPLLQDVADSEYELLLSEFSFDIEVVVKDIAQLIVSEVKEKVASPETKNEGFLKGAGSMIRDFFVKQLIKAFIAQIVAQVKAKFHSKFEAESSQSMQSIIAIIASLFVADDGNKDEEIISGSDVTMIVQDLTTIIASFINNGTRRPKDVRGKAATRSQVNAAMCATIQQKVSSFLALINWWRKTQATSHSTRVTLALREESSSHSSGLYSVETLSSDVTLVETHSDVTSEEDEYIPAVQEDTEETKRNKLWVKDLLRNIVSRLVKKAKVSWTPTKSEVIVQRLYQRIWAEVEEADFRITPEFLKELSKAVLKDLVKKWGSAEALLVLMSLEEPATEKLIATCVRERLMAPVKKQSVINRVLSSVRKALSKPLRMSHRVGVL</sequence>
<dbReference type="EMBL" id="CAWUFR010000107">
    <property type="protein sequence ID" value="CAK6967610.1"/>
    <property type="molecule type" value="Genomic_DNA"/>
</dbReference>
<evidence type="ECO:0000313" key="2">
    <source>
        <dbReference type="Proteomes" id="UP001314229"/>
    </source>
</evidence>
<name>A0AAV1P8B3_SCOSC</name>
<comment type="caution">
    <text evidence="1">The sequence shown here is derived from an EMBL/GenBank/DDBJ whole genome shotgun (WGS) entry which is preliminary data.</text>
</comment>